<name>A0ABZ1T501_9ACTN</name>
<dbReference type="InterPro" id="IPR050282">
    <property type="entry name" value="Cycloisomerase_2"/>
</dbReference>
<evidence type="ECO:0000313" key="2">
    <source>
        <dbReference type="EMBL" id="WUP79097.1"/>
    </source>
</evidence>
<proteinExistence type="inferred from homology"/>
<dbReference type="PANTHER" id="PTHR30344:SF1">
    <property type="entry name" value="6-PHOSPHOGLUCONOLACTONASE"/>
    <property type="match status" value="1"/>
</dbReference>
<gene>
    <name evidence="2" type="ORF">OG913_02985</name>
</gene>
<organism evidence="2 3">
    <name type="scientific">Microbispora hainanensis</name>
    <dbReference type="NCBI Taxonomy" id="568844"/>
    <lineage>
        <taxon>Bacteria</taxon>
        <taxon>Bacillati</taxon>
        <taxon>Actinomycetota</taxon>
        <taxon>Actinomycetes</taxon>
        <taxon>Streptosporangiales</taxon>
        <taxon>Streptosporangiaceae</taxon>
        <taxon>Microbispora</taxon>
    </lineage>
</organism>
<dbReference type="InterPro" id="IPR011048">
    <property type="entry name" value="Haem_d1_sf"/>
</dbReference>
<evidence type="ECO:0000313" key="3">
    <source>
        <dbReference type="Proteomes" id="UP001432011"/>
    </source>
</evidence>
<dbReference type="Pfam" id="PF10282">
    <property type="entry name" value="Lactonase"/>
    <property type="match status" value="1"/>
</dbReference>
<dbReference type="Proteomes" id="UP001432011">
    <property type="component" value="Chromosome"/>
</dbReference>
<dbReference type="InterPro" id="IPR015943">
    <property type="entry name" value="WD40/YVTN_repeat-like_dom_sf"/>
</dbReference>
<dbReference type="PANTHER" id="PTHR30344">
    <property type="entry name" value="6-PHOSPHOGLUCONOLACTONASE-RELATED"/>
    <property type="match status" value="1"/>
</dbReference>
<dbReference type="EMBL" id="CP108085">
    <property type="protein sequence ID" value="WUP79097.1"/>
    <property type="molecule type" value="Genomic_DNA"/>
</dbReference>
<keyword evidence="3" id="KW-1185">Reference proteome</keyword>
<reference evidence="2" key="1">
    <citation type="submission" date="2022-10" db="EMBL/GenBank/DDBJ databases">
        <title>The complete genomes of actinobacterial strains from the NBC collection.</title>
        <authorList>
            <person name="Joergensen T.S."/>
            <person name="Alvarez Arevalo M."/>
            <person name="Sterndorff E.B."/>
            <person name="Faurdal D."/>
            <person name="Vuksanovic O."/>
            <person name="Mourched A.-S."/>
            <person name="Charusanti P."/>
            <person name="Shaw S."/>
            <person name="Blin K."/>
            <person name="Weber T."/>
        </authorList>
    </citation>
    <scope>NUCLEOTIDE SEQUENCE</scope>
    <source>
        <strain evidence="2">NBC_00254</strain>
    </source>
</reference>
<sequence length="360" mass="37569">MQLFVGGYSWTETLARGVRAVMSDPTTGELVLTGTFTDIPNPFHLLPSPSGRTLYVASNVPEGRVHVLRVGRGGSLEHLAERPALGAGTVHLSLHPSGRHLFAANHDSGEVVVFPVESGELIGPPADVVRHTGKGPDPVNQAGPHPHMTATDQTGTFVLVPDKGDDHVHVYRYSAPDGHLTAAGRTHVGEGVGPRHLVFHPSGRYVYVVGELRPVVVVCEFDASGTLRPLGSVRTVPDEADGWIAPSAVVTTADGRYVYVANRGHESVAVFETGAAGALLKRVGEHRFGDPFTTLPWDLLIDPSGSVVYVASQMAGTLTALSADAGTGLLGALGAPLAVPDAACVVAVPAPATRPRPPVS</sequence>
<protein>
    <submittedName>
        <fullName evidence="2">Lactonase family protein</fullName>
    </submittedName>
</protein>
<dbReference type="InterPro" id="IPR019405">
    <property type="entry name" value="Lactonase_7-beta_prop"/>
</dbReference>
<comment type="similarity">
    <text evidence="1">Belongs to the cycloisomerase 2 family.</text>
</comment>
<dbReference type="RefSeq" id="WP_328710869.1">
    <property type="nucleotide sequence ID" value="NZ_CP108085.1"/>
</dbReference>
<accession>A0ABZ1T501</accession>
<evidence type="ECO:0000256" key="1">
    <source>
        <dbReference type="ARBA" id="ARBA00005564"/>
    </source>
</evidence>
<dbReference type="SUPFAM" id="SSF51004">
    <property type="entry name" value="C-terminal (heme d1) domain of cytochrome cd1-nitrite reductase"/>
    <property type="match status" value="1"/>
</dbReference>
<dbReference type="Gene3D" id="2.130.10.10">
    <property type="entry name" value="YVTN repeat-like/Quinoprotein amine dehydrogenase"/>
    <property type="match status" value="1"/>
</dbReference>